<protein>
    <submittedName>
        <fullName evidence="5">15-hydroxyprostaglandin dehydrogenase [NAD(+)]-like isoform X1</fullName>
    </submittedName>
</protein>
<evidence type="ECO:0000313" key="4">
    <source>
        <dbReference type="Proteomes" id="UP000192223"/>
    </source>
</evidence>
<dbReference type="AlphaFoldDB" id="A0A7F5R8H8"/>
<proteinExistence type="inferred from homology"/>
<dbReference type="PANTHER" id="PTHR44229:SF8">
    <property type="entry name" value="ALCOHOL DEHYDROGENASE-RELATED"/>
    <property type="match status" value="1"/>
</dbReference>
<evidence type="ECO:0000256" key="1">
    <source>
        <dbReference type="ARBA" id="ARBA00006484"/>
    </source>
</evidence>
<dbReference type="GO" id="GO:0005737">
    <property type="term" value="C:cytoplasm"/>
    <property type="evidence" value="ECO:0007669"/>
    <property type="project" value="TreeGrafter"/>
</dbReference>
<keyword evidence="2" id="KW-0560">Oxidoreductase</keyword>
<evidence type="ECO:0000256" key="2">
    <source>
        <dbReference type="ARBA" id="ARBA00023002"/>
    </source>
</evidence>
<dbReference type="InParanoid" id="A0A7F5R8H8"/>
<dbReference type="InterPro" id="IPR020904">
    <property type="entry name" value="Sc_DH/Rdtase_CS"/>
</dbReference>
<name>A0A7F5R8H8_AGRPL</name>
<dbReference type="PANTHER" id="PTHR44229">
    <property type="entry name" value="15-HYDROXYPROSTAGLANDIN DEHYDROGENASE [NAD(+)]"/>
    <property type="match status" value="1"/>
</dbReference>
<evidence type="ECO:0000256" key="3">
    <source>
        <dbReference type="RuleBase" id="RU000363"/>
    </source>
</evidence>
<dbReference type="Proteomes" id="UP000192223">
    <property type="component" value="Unplaced"/>
</dbReference>
<dbReference type="SUPFAM" id="SSF51735">
    <property type="entry name" value="NAD(P)-binding Rossmann-fold domains"/>
    <property type="match status" value="1"/>
</dbReference>
<accession>A0A7F5R8H8</accession>
<sequence length="250" mass="27331">METVRGKVALITGGARGIGLEFAQVLLKNGLKGVAIVDVNEEAGNRAIDKINKEYSLEKAIFLFADVSDFEQLKETFKKTMDKFKQLDIVINNAAVIDEENWKNAISINCTGVVNGTLLALNDYLPKFKSGDEGIIINMSSIGALEQNAGLPILPIYCSTKSFVLWYSRKISLAESNANKKIRVLTICPGLTNTALLNNEDSLKEMATLIGMQEPNHVAKELITVIENGVNGSVWVIDDGNEAIPINFNQ</sequence>
<evidence type="ECO:0000313" key="5">
    <source>
        <dbReference type="RefSeq" id="XP_025832265.1"/>
    </source>
</evidence>
<dbReference type="Gene3D" id="3.40.50.720">
    <property type="entry name" value="NAD(P)-binding Rossmann-like Domain"/>
    <property type="match status" value="1"/>
</dbReference>
<dbReference type="PROSITE" id="PS00061">
    <property type="entry name" value="ADH_SHORT"/>
    <property type="match status" value="1"/>
</dbReference>
<reference evidence="5" key="1">
    <citation type="submission" date="2025-08" db="UniProtKB">
        <authorList>
            <consortium name="RefSeq"/>
        </authorList>
    </citation>
    <scope>IDENTIFICATION</scope>
    <source>
        <tissue evidence="5">Entire body</tissue>
    </source>
</reference>
<organism evidence="4 5">
    <name type="scientific">Agrilus planipennis</name>
    <name type="common">Emerald ash borer</name>
    <name type="synonym">Agrilus marcopoli</name>
    <dbReference type="NCBI Taxonomy" id="224129"/>
    <lineage>
        <taxon>Eukaryota</taxon>
        <taxon>Metazoa</taxon>
        <taxon>Ecdysozoa</taxon>
        <taxon>Arthropoda</taxon>
        <taxon>Hexapoda</taxon>
        <taxon>Insecta</taxon>
        <taxon>Pterygota</taxon>
        <taxon>Neoptera</taxon>
        <taxon>Endopterygota</taxon>
        <taxon>Coleoptera</taxon>
        <taxon>Polyphaga</taxon>
        <taxon>Elateriformia</taxon>
        <taxon>Buprestoidea</taxon>
        <taxon>Buprestidae</taxon>
        <taxon>Agrilinae</taxon>
        <taxon>Agrilus</taxon>
    </lineage>
</organism>
<dbReference type="OrthoDB" id="417891at2759"/>
<gene>
    <name evidence="5" type="primary">LOC108742326</name>
</gene>
<dbReference type="GO" id="GO:0016616">
    <property type="term" value="F:oxidoreductase activity, acting on the CH-OH group of donors, NAD or NADP as acceptor"/>
    <property type="evidence" value="ECO:0007669"/>
    <property type="project" value="TreeGrafter"/>
</dbReference>
<keyword evidence="4" id="KW-1185">Reference proteome</keyword>
<dbReference type="Pfam" id="PF00106">
    <property type="entry name" value="adh_short"/>
    <property type="match status" value="1"/>
</dbReference>
<dbReference type="KEGG" id="apln:108742326"/>
<dbReference type="InterPro" id="IPR002347">
    <property type="entry name" value="SDR_fam"/>
</dbReference>
<comment type="similarity">
    <text evidence="1 3">Belongs to the short-chain dehydrogenases/reductases (SDR) family.</text>
</comment>
<dbReference type="PRINTS" id="PR00080">
    <property type="entry name" value="SDRFAMILY"/>
</dbReference>
<dbReference type="PRINTS" id="PR00081">
    <property type="entry name" value="GDHRDH"/>
</dbReference>
<dbReference type="FunCoup" id="A0A7F5R8H8">
    <property type="interactions" value="97"/>
</dbReference>
<dbReference type="InterPro" id="IPR036291">
    <property type="entry name" value="NAD(P)-bd_dom_sf"/>
</dbReference>
<dbReference type="RefSeq" id="XP_025832265.1">
    <property type="nucleotide sequence ID" value="XM_025976480.1"/>
</dbReference>
<dbReference type="GeneID" id="108742326"/>